<comment type="subcellular location">
    <subcellularLocation>
        <location evidence="1">Cell membrane</location>
    </subcellularLocation>
</comment>
<keyword evidence="5" id="KW-0175">Coiled coil</keyword>
<dbReference type="Pfam" id="PF01145">
    <property type="entry name" value="Band_7"/>
    <property type="match status" value="1"/>
</dbReference>
<dbReference type="InterPro" id="IPR027705">
    <property type="entry name" value="Flotillin_fam"/>
</dbReference>
<evidence type="ECO:0000256" key="5">
    <source>
        <dbReference type="SAM" id="Coils"/>
    </source>
</evidence>
<proteinExistence type="inferred from homology"/>
<evidence type="ECO:0000256" key="6">
    <source>
        <dbReference type="SAM" id="Phobius"/>
    </source>
</evidence>
<keyword evidence="3" id="KW-1003">Cell membrane</keyword>
<organism evidence="8 9">
    <name type="scientific">Streptomyces cellulosae</name>
    <dbReference type="NCBI Taxonomy" id="1968"/>
    <lineage>
        <taxon>Bacteria</taxon>
        <taxon>Bacillati</taxon>
        <taxon>Actinomycetota</taxon>
        <taxon>Actinomycetes</taxon>
        <taxon>Kitasatosporales</taxon>
        <taxon>Streptomycetaceae</taxon>
        <taxon>Streptomyces</taxon>
    </lineage>
</organism>
<dbReference type="InterPro" id="IPR001107">
    <property type="entry name" value="Band_7"/>
</dbReference>
<protein>
    <submittedName>
        <fullName evidence="8">SPFH domain-containing protein</fullName>
    </submittedName>
</protein>
<name>A0ABW6JRP7_STRCE</name>
<keyword evidence="9" id="KW-1185">Reference proteome</keyword>
<dbReference type="RefSeq" id="WP_189902204.1">
    <property type="nucleotide sequence ID" value="NZ_JBHVBU010000225.1"/>
</dbReference>
<feature type="transmembrane region" description="Helical" evidence="6">
    <location>
        <begin position="6"/>
        <end position="27"/>
    </location>
</feature>
<evidence type="ECO:0000256" key="2">
    <source>
        <dbReference type="ARBA" id="ARBA00007161"/>
    </source>
</evidence>
<gene>
    <name evidence="8" type="ORF">ACFU0X_34395</name>
</gene>
<dbReference type="PANTHER" id="PTHR13806:SF31">
    <property type="entry name" value="FLOTILLIN-LIKE PROTEIN 1-RELATED"/>
    <property type="match status" value="1"/>
</dbReference>
<dbReference type="Proteomes" id="UP001600650">
    <property type="component" value="Unassembled WGS sequence"/>
</dbReference>
<dbReference type="InterPro" id="IPR036013">
    <property type="entry name" value="Band_7/SPFH_dom_sf"/>
</dbReference>
<evidence type="ECO:0000313" key="8">
    <source>
        <dbReference type="EMBL" id="MFE7968068.1"/>
    </source>
</evidence>
<keyword evidence="6" id="KW-0812">Transmembrane</keyword>
<dbReference type="Gene3D" id="3.30.479.30">
    <property type="entry name" value="Band 7 domain"/>
    <property type="match status" value="1"/>
</dbReference>
<dbReference type="EMBL" id="JBHVBU010000225">
    <property type="protein sequence ID" value="MFE7968068.1"/>
    <property type="molecule type" value="Genomic_DNA"/>
</dbReference>
<comment type="caution">
    <text evidence="8">The sequence shown here is derived from an EMBL/GenBank/DDBJ whole genome shotgun (WGS) entry which is preliminary data.</text>
</comment>
<evidence type="ECO:0000256" key="1">
    <source>
        <dbReference type="ARBA" id="ARBA00004236"/>
    </source>
</evidence>
<accession>A0ABW6JRP7</accession>
<evidence type="ECO:0000313" key="9">
    <source>
        <dbReference type="Proteomes" id="UP001600650"/>
    </source>
</evidence>
<dbReference type="SUPFAM" id="SSF117892">
    <property type="entry name" value="Band 7/SPFH domain"/>
    <property type="match status" value="1"/>
</dbReference>
<evidence type="ECO:0000256" key="3">
    <source>
        <dbReference type="ARBA" id="ARBA00022475"/>
    </source>
</evidence>
<reference evidence="8 9" key="1">
    <citation type="submission" date="2024-09" db="EMBL/GenBank/DDBJ databases">
        <title>The Natural Products Discovery Center: Release of the First 8490 Sequenced Strains for Exploring Actinobacteria Biosynthetic Diversity.</title>
        <authorList>
            <person name="Kalkreuter E."/>
            <person name="Kautsar S.A."/>
            <person name="Yang D."/>
            <person name="Bader C.D."/>
            <person name="Teijaro C.N."/>
            <person name="Fluegel L."/>
            <person name="Davis C.M."/>
            <person name="Simpson J.R."/>
            <person name="Lauterbach L."/>
            <person name="Steele A.D."/>
            <person name="Gui C."/>
            <person name="Meng S."/>
            <person name="Li G."/>
            <person name="Viehrig K."/>
            <person name="Ye F."/>
            <person name="Su P."/>
            <person name="Kiefer A.F."/>
            <person name="Nichols A."/>
            <person name="Cepeda A.J."/>
            <person name="Yan W."/>
            <person name="Fan B."/>
            <person name="Jiang Y."/>
            <person name="Adhikari A."/>
            <person name="Zheng C.-J."/>
            <person name="Schuster L."/>
            <person name="Cowan T.M."/>
            <person name="Smanski M.J."/>
            <person name="Chevrette M.G."/>
            <person name="De Carvalho L.P.S."/>
            <person name="Shen B."/>
        </authorList>
    </citation>
    <scope>NUCLEOTIDE SEQUENCE [LARGE SCALE GENOMIC DNA]</scope>
    <source>
        <strain evidence="8 9">NPDC057399</strain>
    </source>
</reference>
<evidence type="ECO:0000259" key="7">
    <source>
        <dbReference type="Pfam" id="PF01145"/>
    </source>
</evidence>
<sequence>MDAATVGIAVLVGAALLLVLIGLLLVTKLFRKVEQGKALIVSKLRKVDVTFTGSVVLPVLHKAEVMDISVKTIEITRAGKEGLICRDNIRADIRITFFVKVNKTVEDVVKVAQAVGTARASDRNTLQELFHAKFSEALKTVGKQMDFTDLYTKREELRYRIIEVIGVDLNGYHLEDAAIDYLEQTPLTQLDPGNVLDAQGIRKITELTAVEHVRTNEAQRNEEKEITRQDVDAREAILELQRRQADAEIKQKREIETVRAREEAETARVVEEERLRAQSAFLRTEEQLGVQRENQAREVAVAAKNRERVIAVESERIEKDRLLEVIARERETELTRIAAEKEVEAEKREIAEVIRERVAVDRTVAEQEESIKKLRAVEEAERQRQAVIIAAEAEAQEKLVKDIKAAEAAEQAAAHRAAEELTLAEARLKTADLDAKAKLRLAEGVQAESAAEGLAAVRVRDKEAEVIEKAGRAEAEATEARLRAEAEGARAKAVAEAEAISGRLRAEAAGLTEKAAAMAALDEASRGHEEYRLRLEAEKDVRLAGLDVQRQVAEAQATVLATGLENADINIVGGDSVFFDRLVSSISLGRSVDGFVKNSETAQALAGPWLDGSASFTDDLSRMLGSVSSSDVQNLTVSALLMKLMKQGGENTGQFEQLLDKAGELGLADTPLAVLNGRTGA</sequence>
<feature type="domain" description="Band 7" evidence="7">
    <location>
        <begin position="32"/>
        <end position="179"/>
    </location>
</feature>
<dbReference type="CDD" id="cd03399">
    <property type="entry name" value="SPFH_flotillin"/>
    <property type="match status" value="1"/>
</dbReference>
<keyword evidence="4 6" id="KW-0472">Membrane</keyword>
<feature type="coiled-coil region" evidence="5">
    <location>
        <begin position="336"/>
        <end position="397"/>
    </location>
</feature>
<keyword evidence="6" id="KW-1133">Transmembrane helix</keyword>
<dbReference type="PANTHER" id="PTHR13806">
    <property type="entry name" value="FLOTILLIN-RELATED"/>
    <property type="match status" value="1"/>
</dbReference>
<evidence type="ECO:0000256" key="4">
    <source>
        <dbReference type="ARBA" id="ARBA00023136"/>
    </source>
</evidence>
<comment type="similarity">
    <text evidence="2">Belongs to the band 7/mec-2 family. Flotillin subfamily.</text>
</comment>